<proteinExistence type="predicted"/>
<keyword evidence="2" id="KW-1185">Reference proteome</keyword>
<dbReference type="Proteomes" id="UP001078443">
    <property type="component" value="Unassembled WGS sequence"/>
</dbReference>
<reference evidence="1" key="1">
    <citation type="submission" date="2022-12" db="EMBL/GenBank/DDBJ databases">
        <authorList>
            <person name="Wang J."/>
        </authorList>
    </citation>
    <scope>NUCLEOTIDE SEQUENCE</scope>
    <source>
        <strain evidence="1">HY-45-18</strain>
    </source>
</reference>
<gene>
    <name evidence="1" type="ORF">OW763_07125</name>
</gene>
<comment type="caution">
    <text evidence="1">The sequence shown here is derived from an EMBL/GenBank/DDBJ whole genome shotgun (WGS) entry which is preliminary data.</text>
</comment>
<evidence type="ECO:0000313" key="1">
    <source>
        <dbReference type="EMBL" id="MCY6484124.1"/>
    </source>
</evidence>
<dbReference type="RefSeq" id="WP_268040398.1">
    <property type="nucleotide sequence ID" value="NZ_JAPQER010000002.1"/>
</dbReference>
<sequence>MKLKCFLFNEVTEQGYKFLCTGICSQYAEQDIKNLSEQIKKIKLKVKDDPFYIDYILAIHLQKVCAETIYGVGLTIKIPGIIKNTGGVIGNPHMNPTSAEGLSENIGHGLSTAAYSGGPGIIIEGSIEHAEKILRAASEEMSGMKVLELMKDKAVALGINKAIMICDGSGIKSSGCALTLYNNKTEKLTLSK</sequence>
<evidence type="ECO:0000313" key="2">
    <source>
        <dbReference type="Proteomes" id="UP001078443"/>
    </source>
</evidence>
<name>A0ABT4CYR8_9CLOT</name>
<dbReference type="EMBL" id="JAPQER010000002">
    <property type="protein sequence ID" value="MCY6484124.1"/>
    <property type="molecule type" value="Genomic_DNA"/>
</dbReference>
<protein>
    <submittedName>
        <fullName evidence="1">Uncharacterized protein</fullName>
    </submittedName>
</protein>
<accession>A0ABT4CYR8</accession>
<organism evidence="1 2">
    <name type="scientific">Clostridium aestuarii</name>
    <dbReference type="NCBI Taxonomy" id="338193"/>
    <lineage>
        <taxon>Bacteria</taxon>
        <taxon>Bacillati</taxon>
        <taxon>Bacillota</taxon>
        <taxon>Clostridia</taxon>
        <taxon>Eubacteriales</taxon>
        <taxon>Clostridiaceae</taxon>
        <taxon>Clostridium</taxon>
    </lineage>
</organism>